<name>A0A086Z0Y4_9BIFI</name>
<reference evidence="2 3" key="1">
    <citation type="submission" date="2014-03" db="EMBL/GenBank/DDBJ databases">
        <title>Genomics of Bifidobacteria.</title>
        <authorList>
            <person name="Ventura M."/>
            <person name="Milani C."/>
            <person name="Lugli G.A."/>
        </authorList>
    </citation>
    <scope>NUCLEOTIDE SEQUENCE [LARGE SCALE GENOMIC DNA]</scope>
    <source>
        <strain evidence="2 3">DSM 22766</strain>
    </source>
</reference>
<protein>
    <submittedName>
        <fullName evidence="2">Uncharacterized protein</fullName>
    </submittedName>
</protein>
<organism evidence="2 3">
    <name type="scientific">Bifidobacterium actinocoloniiforme DSM 22766</name>
    <dbReference type="NCBI Taxonomy" id="1437605"/>
    <lineage>
        <taxon>Bacteria</taxon>
        <taxon>Bacillati</taxon>
        <taxon>Actinomycetota</taxon>
        <taxon>Actinomycetes</taxon>
        <taxon>Bifidobacteriales</taxon>
        <taxon>Bifidobacteriaceae</taxon>
        <taxon>Bifidobacterium</taxon>
    </lineage>
</organism>
<accession>A0A086Z0Y4</accession>
<keyword evidence="1" id="KW-1133">Transmembrane helix</keyword>
<dbReference type="AlphaFoldDB" id="A0A086Z0Y4"/>
<evidence type="ECO:0000313" key="2">
    <source>
        <dbReference type="EMBL" id="KFI40184.1"/>
    </source>
</evidence>
<dbReference type="EMBL" id="JGYK01000001">
    <property type="protein sequence ID" value="KFI40184.1"/>
    <property type="molecule type" value="Genomic_DNA"/>
</dbReference>
<comment type="caution">
    <text evidence="2">The sequence shown here is derived from an EMBL/GenBank/DDBJ whole genome shotgun (WGS) entry which is preliminary data.</text>
</comment>
<keyword evidence="3" id="KW-1185">Reference proteome</keyword>
<sequence length="38" mass="3746">MVKGGKGKGPATLVIRVAGPLGLTVSVSAHAYLAILAK</sequence>
<keyword evidence="1" id="KW-0472">Membrane</keyword>
<keyword evidence="1" id="KW-0812">Transmembrane</keyword>
<dbReference type="Proteomes" id="UP000029015">
    <property type="component" value="Unassembled WGS sequence"/>
</dbReference>
<evidence type="ECO:0000256" key="1">
    <source>
        <dbReference type="SAM" id="Phobius"/>
    </source>
</evidence>
<gene>
    <name evidence="2" type="ORF">BACT_0886</name>
</gene>
<evidence type="ECO:0000313" key="3">
    <source>
        <dbReference type="Proteomes" id="UP000029015"/>
    </source>
</evidence>
<feature type="transmembrane region" description="Helical" evidence="1">
    <location>
        <begin position="13"/>
        <end position="35"/>
    </location>
</feature>
<proteinExistence type="predicted"/>